<evidence type="ECO:0000256" key="1">
    <source>
        <dbReference type="ARBA" id="ARBA00004613"/>
    </source>
</evidence>
<dbReference type="GO" id="GO:0004252">
    <property type="term" value="F:serine-type endopeptidase activity"/>
    <property type="evidence" value="ECO:0007669"/>
    <property type="project" value="InterPro"/>
</dbReference>
<dbReference type="InterPro" id="IPR050430">
    <property type="entry name" value="Peptidase_S1"/>
</dbReference>
<keyword evidence="8" id="KW-0732">Signal</keyword>
<evidence type="ECO:0000259" key="9">
    <source>
        <dbReference type="PROSITE" id="PS50240"/>
    </source>
</evidence>
<reference evidence="10" key="1">
    <citation type="submission" date="2022-01" db="EMBL/GenBank/DDBJ databases">
        <authorList>
            <person name="King R."/>
        </authorList>
    </citation>
    <scope>NUCLEOTIDE SEQUENCE</scope>
</reference>
<dbReference type="Proteomes" id="UP001152799">
    <property type="component" value="Chromosome 2"/>
</dbReference>
<dbReference type="InterPro" id="IPR009003">
    <property type="entry name" value="Peptidase_S1_PA"/>
</dbReference>
<keyword evidence="6" id="KW-0720">Serine protease</keyword>
<evidence type="ECO:0000256" key="2">
    <source>
        <dbReference type="ARBA" id="ARBA00007664"/>
    </source>
</evidence>
<evidence type="ECO:0000256" key="7">
    <source>
        <dbReference type="ARBA" id="ARBA00023157"/>
    </source>
</evidence>
<dbReference type="PRINTS" id="PR00722">
    <property type="entry name" value="CHYMOTRYPSIN"/>
</dbReference>
<keyword evidence="3" id="KW-0964">Secreted</keyword>
<dbReference type="OrthoDB" id="10061449at2759"/>
<evidence type="ECO:0000313" key="11">
    <source>
        <dbReference type="Proteomes" id="UP001152799"/>
    </source>
</evidence>
<dbReference type="PROSITE" id="PS50240">
    <property type="entry name" value="TRYPSIN_DOM"/>
    <property type="match status" value="1"/>
</dbReference>
<feature type="domain" description="Peptidase S1" evidence="9">
    <location>
        <begin position="42"/>
        <end position="281"/>
    </location>
</feature>
<keyword evidence="4" id="KW-0645">Protease</keyword>
<keyword evidence="5" id="KW-0378">Hydrolase</keyword>
<dbReference type="PROSITE" id="PS00134">
    <property type="entry name" value="TRYPSIN_HIS"/>
    <property type="match status" value="1"/>
</dbReference>
<dbReference type="GO" id="GO:0005576">
    <property type="term" value="C:extracellular region"/>
    <property type="evidence" value="ECO:0007669"/>
    <property type="project" value="UniProtKB-SubCell"/>
</dbReference>
<comment type="subcellular location">
    <subcellularLocation>
        <location evidence="1">Secreted</location>
    </subcellularLocation>
</comment>
<protein>
    <recommendedName>
        <fullName evidence="9">Peptidase S1 domain-containing protein</fullName>
    </recommendedName>
</protein>
<evidence type="ECO:0000313" key="10">
    <source>
        <dbReference type="EMBL" id="CAH1126141.1"/>
    </source>
</evidence>
<keyword evidence="7" id="KW-1015">Disulfide bond</keyword>
<dbReference type="GO" id="GO:0016485">
    <property type="term" value="P:protein processing"/>
    <property type="evidence" value="ECO:0007669"/>
    <property type="project" value="UniProtKB-ARBA"/>
</dbReference>
<feature type="signal peptide" evidence="8">
    <location>
        <begin position="1"/>
        <end position="16"/>
    </location>
</feature>
<dbReference type="CDD" id="cd00190">
    <property type="entry name" value="Tryp_SPc"/>
    <property type="match status" value="1"/>
</dbReference>
<sequence length="287" mass="30751">MKVLIALSLLVALSLGHPSVELRAEYYPSAPRNFSIDPNFRIVGGHNAERGQFPYQASLQMRSSATRYSHICGGSIISKNWILSAAHCTQSAASSYRVVVGVILQTDQNIPGQQIIAVRQIINHPGYPGGVQVSADDVCLIRLSKPLSFTANVQPIAIPPQGAKYQGSSTLSGWGLTVSGGNIPNHLQYAILPLVEEYKCERILRALLGSNSPFSPNLNVCSGIRLGGESACSGDSGGPLEHNGRVVGIVSWVLMPCGAWDAPSVYAKTSAYSNWIVQQTKGEVRPR</sequence>
<dbReference type="InterPro" id="IPR018114">
    <property type="entry name" value="TRYPSIN_HIS"/>
</dbReference>
<evidence type="ECO:0000256" key="3">
    <source>
        <dbReference type="ARBA" id="ARBA00022525"/>
    </source>
</evidence>
<name>A0A9P0DCU9_9CUCU</name>
<evidence type="ECO:0000256" key="4">
    <source>
        <dbReference type="ARBA" id="ARBA00022670"/>
    </source>
</evidence>
<dbReference type="Gene3D" id="2.40.10.10">
    <property type="entry name" value="Trypsin-like serine proteases"/>
    <property type="match status" value="1"/>
</dbReference>
<dbReference type="FunFam" id="2.40.10.10:FF:000047">
    <property type="entry name" value="Trypsin eta"/>
    <property type="match status" value="1"/>
</dbReference>
<comment type="similarity">
    <text evidence="2">Belongs to the peptidase S1 family.</text>
</comment>
<accession>A0A9P0DCU9</accession>
<dbReference type="EMBL" id="OU892278">
    <property type="protein sequence ID" value="CAH1126141.1"/>
    <property type="molecule type" value="Genomic_DNA"/>
</dbReference>
<dbReference type="SMART" id="SM00020">
    <property type="entry name" value="Tryp_SPc"/>
    <property type="match status" value="1"/>
</dbReference>
<proteinExistence type="inferred from homology"/>
<feature type="chain" id="PRO_5040441057" description="Peptidase S1 domain-containing protein" evidence="8">
    <location>
        <begin position="17"/>
        <end position="287"/>
    </location>
</feature>
<organism evidence="10 11">
    <name type="scientific">Ceutorhynchus assimilis</name>
    <name type="common">cabbage seed weevil</name>
    <dbReference type="NCBI Taxonomy" id="467358"/>
    <lineage>
        <taxon>Eukaryota</taxon>
        <taxon>Metazoa</taxon>
        <taxon>Ecdysozoa</taxon>
        <taxon>Arthropoda</taxon>
        <taxon>Hexapoda</taxon>
        <taxon>Insecta</taxon>
        <taxon>Pterygota</taxon>
        <taxon>Neoptera</taxon>
        <taxon>Endopterygota</taxon>
        <taxon>Coleoptera</taxon>
        <taxon>Polyphaga</taxon>
        <taxon>Cucujiformia</taxon>
        <taxon>Curculionidae</taxon>
        <taxon>Ceutorhynchinae</taxon>
        <taxon>Ceutorhynchus</taxon>
    </lineage>
</organism>
<gene>
    <name evidence="10" type="ORF">CEUTPL_LOCUS5006</name>
</gene>
<dbReference type="SUPFAM" id="SSF50494">
    <property type="entry name" value="Trypsin-like serine proteases"/>
    <property type="match status" value="1"/>
</dbReference>
<dbReference type="PANTHER" id="PTHR24276">
    <property type="entry name" value="POLYSERASE-RELATED"/>
    <property type="match status" value="1"/>
</dbReference>
<evidence type="ECO:0000256" key="6">
    <source>
        <dbReference type="ARBA" id="ARBA00022825"/>
    </source>
</evidence>
<evidence type="ECO:0000256" key="8">
    <source>
        <dbReference type="SAM" id="SignalP"/>
    </source>
</evidence>
<dbReference type="Pfam" id="PF00089">
    <property type="entry name" value="Trypsin"/>
    <property type="match status" value="1"/>
</dbReference>
<dbReference type="AlphaFoldDB" id="A0A9P0DCU9"/>
<dbReference type="InterPro" id="IPR001314">
    <property type="entry name" value="Peptidase_S1A"/>
</dbReference>
<keyword evidence="11" id="KW-1185">Reference proteome</keyword>
<dbReference type="InterPro" id="IPR001254">
    <property type="entry name" value="Trypsin_dom"/>
</dbReference>
<dbReference type="InterPro" id="IPR043504">
    <property type="entry name" value="Peptidase_S1_PA_chymotrypsin"/>
</dbReference>
<evidence type="ECO:0000256" key="5">
    <source>
        <dbReference type="ARBA" id="ARBA00022801"/>
    </source>
</evidence>
<dbReference type="PANTHER" id="PTHR24276:SF95">
    <property type="entry name" value="PEPTIDASE S1 DOMAIN-CONTAINING PROTEIN"/>
    <property type="match status" value="1"/>
</dbReference>